<dbReference type="Proteomes" id="UP001056120">
    <property type="component" value="Linkage Group LG18"/>
</dbReference>
<organism evidence="1 2">
    <name type="scientific">Smallanthus sonchifolius</name>
    <dbReference type="NCBI Taxonomy" id="185202"/>
    <lineage>
        <taxon>Eukaryota</taxon>
        <taxon>Viridiplantae</taxon>
        <taxon>Streptophyta</taxon>
        <taxon>Embryophyta</taxon>
        <taxon>Tracheophyta</taxon>
        <taxon>Spermatophyta</taxon>
        <taxon>Magnoliopsida</taxon>
        <taxon>eudicotyledons</taxon>
        <taxon>Gunneridae</taxon>
        <taxon>Pentapetalae</taxon>
        <taxon>asterids</taxon>
        <taxon>campanulids</taxon>
        <taxon>Asterales</taxon>
        <taxon>Asteraceae</taxon>
        <taxon>Asteroideae</taxon>
        <taxon>Heliantheae alliance</taxon>
        <taxon>Millerieae</taxon>
        <taxon>Smallanthus</taxon>
    </lineage>
</organism>
<proteinExistence type="predicted"/>
<keyword evidence="2" id="KW-1185">Reference proteome</keyword>
<evidence type="ECO:0000313" key="1">
    <source>
        <dbReference type="EMBL" id="KAI3754846.1"/>
    </source>
</evidence>
<gene>
    <name evidence="1" type="ORF">L1987_54637</name>
</gene>
<name>A0ACB9E7S3_9ASTR</name>
<reference evidence="1 2" key="2">
    <citation type="journal article" date="2022" name="Mol. Ecol. Resour.">
        <title>The genomes of chicory, endive, great burdock and yacon provide insights into Asteraceae paleo-polyploidization history and plant inulin production.</title>
        <authorList>
            <person name="Fan W."/>
            <person name="Wang S."/>
            <person name="Wang H."/>
            <person name="Wang A."/>
            <person name="Jiang F."/>
            <person name="Liu H."/>
            <person name="Zhao H."/>
            <person name="Xu D."/>
            <person name="Zhang Y."/>
        </authorList>
    </citation>
    <scope>NUCLEOTIDE SEQUENCE [LARGE SCALE GENOMIC DNA]</scope>
    <source>
        <strain evidence="2">cv. Yunnan</strain>
        <tissue evidence="1">Leaves</tissue>
    </source>
</reference>
<comment type="caution">
    <text evidence="1">The sequence shown here is derived from an EMBL/GenBank/DDBJ whole genome shotgun (WGS) entry which is preliminary data.</text>
</comment>
<protein>
    <submittedName>
        <fullName evidence="1">Uncharacterized protein</fullName>
    </submittedName>
</protein>
<accession>A0ACB9E7S3</accession>
<sequence>MDRRVEYKHNQVALLDPELAEEANYQEIITFLNQSRISVSLSANPHISLQYIQKFWETAQQDTDFEPHVIRATVNNQDIAISAQDIRTALALGGENADPIGLPNTLIMGCFQRMGYRGRPNDSQARKGGLVG</sequence>
<reference evidence="2" key="1">
    <citation type="journal article" date="2022" name="Mol. Ecol. Resour.">
        <title>The genomes of chicory, endive, great burdock and yacon provide insights into Asteraceae palaeo-polyploidization history and plant inulin production.</title>
        <authorList>
            <person name="Fan W."/>
            <person name="Wang S."/>
            <person name="Wang H."/>
            <person name="Wang A."/>
            <person name="Jiang F."/>
            <person name="Liu H."/>
            <person name="Zhao H."/>
            <person name="Xu D."/>
            <person name="Zhang Y."/>
        </authorList>
    </citation>
    <scope>NUCLEOTIDE SEQUENCE [LARGE SCALE GENOMIC DNA]</scope>
    <source>
        <strain evidence="2">cv. Yunnan</strain>
    </source>
</reference>
<evidence type="ECO:0000313" key="2">
    <source>
        <dbReference type="Proteomes" id="UP001056120"/>
    </source>
</evidence>
<dbReference type="EMBL" id="CM042035">
    <property type="protein sequence ID" value="KAI3754846.1"/>
    <property type="molecule type" value="Genomic_DNA"/>
</dbReference>